<dbReference type="PANTHER" id="PTHR24148">
    <property type="entry name" value="ANKYRIN REPEAT DOMAIN-CONTAINING PROTEIN 39 HOMOLOG-RELATED"/>
    <property type="match status" value="1"/>
</dbReference>
<feature type="domain" description="Heterokaryon incompatibility" evidence="1">
    <location>
        <begin position="84"/>
        <end position="242"/>
    </location>
</feature>
<dbReference type="Pfam" id="PF06985">
    <property type="entry name" value="HET"/>
    <property type="match status" value="1"/>
</dbReference>
<proteinExistence type="predicted"/>
<sequence>MRKDHNTSLKDIRGCGPCTLSRRLLEIGQGYSVANKKFLDSMKALKCFRLANPGENPLQSRSAGKNTMTNTLEMVEINLFSQKYIAVSYCWRLSPGEDSANRGYRLQSSSRHLKLRNALLRRIIGYTKYITKQEYGKKDIPFWIDQLSINQRDRDERHVKVQSMDLVYRNCEAAAGCLWVQIQTQQELDTLGNLLRGSIAQESQQGPMLGVNVDSKTARATLQLLLCITDDLWWQSAWIFQEDYISDVRMWLLIRCRSTLLRSDLNDQLGGLSGELVVNSADFRKYATLFCLAYRQRMARDLDVEETCNKILRRAGKYSILHRYDRGAIGSWICKAMSPTVFHDLSYRRITHASDISTISANCLDYSFRLDPTRVGRSRSSLSICILALYLSNGEIINNDTDHPGKLACNVFSFL</sequence>
<dbReference type="EMBL" id="MU004617">
    <property type="protein sequence ID" value="KAF2647464.1"/>
    <property type="molecule type" value="Genomic_DNA"/>
</dbReference>
<dbReference type="PANTHER" id="PTHR24148:SF64">
    <property type="entry name" value="HETEROKARYON INCOMPATIBILITY DOMAIN-CONTAINING PROTEIN"/>
    <property type="match status" value="1"/>
</dbReference>
<dbReference type="OrthoDB" id="270167at2759"/>
<evidence type="ECO:0000313" key="2">
    <source>
        <dbReference type="EMBL" id="KAF2647464.1"/>
    </source>
</evidence>
<accession>A0A6A6SMR1</accession>
<dbReference type="Proteomes" id="UP000799324">
    <property type="component" value="Unassembled WGS sequence"/>
</dbReference>
<dbReference type="AlphaFoldDB" id="A0A6A6SMR1"/>
<name>A0A6A6SMR1_9PLEO</name>
<reference evidence="2" key="1">
    <citation type="journal article" date="2020" name="Stud. Mycol.">
        <title>101 Dothideomycetes genomes: a test case for predicting lifestyles and emergence of pathogens.</title>
        <authorList>
            <person name="Haridas S."/>
            <person name="Albert R."/>
            <person name="Binder M."/>
            <person name="Bloem J."/>
            <person name="Labutti K."/>
            <person name="Salamov A."/>
            <person name="Andreopoulos B."/>
            <person name="Baker S."/>
            <person name="Barry K."/>
            <person name="Bills G."/>
            <person name="Bluhm B."/>
            <person name="Cannon C."/>
            <person name="Castanera R."/>
            <person name="Culley D."/>
            <person name="Daum C."/>
            <person name="Ezra D."/>
            <person name="Gonzalez J."/>
            <person name="Henrissat B."/>
            <person name="Kuo A."/>
            <person name="Liang C."/>
            <person name="Lipzen A."/>
            <person name="Lutzoni F."/>
            <person name="Magnuson J."/>
            <person name="Mondo S."/>
            <person name="Nolan M."/>
            <person name="Ohm R."/>
            <person name="Pangilinan J."/>
            <person name="Park H.-J."/>
            <person name="Ramirez L."/>
            <person name="Alfaro M."/>
            <person name="Sun H."/>
            <person name="Tritt A."/>
            <person name="Yoshinaga Y."/>
            <person name="Zwiers L.-H."/>
            <person name="Turgeon B."/>
            <person name="Goodwin S."/>
            <person name="Spatafora J."/>
            <person name="Crous P."/>
            <person name="Grigoriev I."/>
        </authorList>
    </citation>
    <scope>NUCLEOTIDE SEQUENCE</scope>
    <source>
        <strain evidence="2">CBS 122681</strain>
    </source>
</reference>
<gene>
    <name evidence="2" type="ORF">K491DRAFT_309030</name>
</gene>
<evidence type="ECO:0000313" key="3">
    <source>
        <dbReference type="Proteomes" id="UP000799324"/>
    </source>
</evidence>
<organism evidence="2 3">
    <name type="scientific">Lophiostoma macrostomum CBS 122681</name>
    <dbReference type="NCBI Taxonomy" id="1314788"/>
    <lineage>
        <taxon>Eukaryota</taxon>
        <taxon>Fungi</taxon>
        <taxon>Dikarya</taxon>
        <taxon>Ascomycota</taxon>
        <taxon>Pezizomycotina</taxon>
        <taxon>Dothideomycetes</taxon>
        <taxon>Pleosporomycetidae</taxon>
        <taxon>Pleosporales</taxon>
        <taxon>Lophiostomataceae</taxon>
        <taxon>Lophiostoma</taxon>
    </lineage>
</organism>
<keyword evidence="3" id="KW-1185">Reference proteome</keyword>
<evidence type="ECO:0000259" key="1">
    <source>
        <dbReference type="Pfam" id="PF06985"/>
    </source>
</evidence>
<dbReference type="InterPro" id="IPR052895">
    <property type="entry name" value="HetReg/Transcr_Mod"/>
</dbReference>
<protein>
    <recommendedName>
        <fullName evidence="1">Heterokaryon incompatibility domain-containing protein</fullName>
    </recommendedName>
</protein>
<dbReference type="InterPro" id="IPR010730">
    <property type="entry name" value="HET"/>
</dbReference>